<comment type="caution">
    <text evidence="1">The sequence shown here is derived from an EMBL/GenBank/DDBJ whole genome shotgun (WGS) entry which is preliminary data.</text>
</comment>
<dbReference type="EMBL" id="MU277206">
    <property type="protein sequence ID" value="KAI0062679.1"/>
    <property type="molecule type" value="Genomic_DNA"/>
</dbReference>
<dbReference type="Proteomes" id="UP000814140">
    <property type="component" value="Unassembled WGS sequence"/>
</dbReference>
<name>A0ACB8T1H2_9AGAM</name>
<keyword evidence="2" id="KW-1185">Reference proteome</keyword>
<protein>
    <submittedName>
        <fullName evidence="1">Uncharacterized protein</fullName>
    </submittedName>
</protein>
<reference evidence="1" key="1">
    <citation type="submission" date="2021-03" db="EMBL/GenBank/DDBJ databases">
        <authorList>
            <consortium name="DOE Joint Genome Institute"/>
            <person name="Ahrendt S."/>
            <person name="Looney B.P."/>
            <person name="Miyauchi S."/>
            <person name="Morin E."/>
            <person name="Drula E."/>
            <person name="Courty P.E."/>
            <person name="Chicoki N."/>
            <person name="Fauchery L."/>
            <person name="Kohler A."/>
            <person name="Kuo A."/>
            <person name="Labutti K."/>
            <person name="Pangilinan J."/>
            <person name="Lipzen A."/>
            <person name="Riley R."/>
            <person name="Andreopoulos W."/>
            <person name="He G."/>
            <person name="Johnson J."/>
            <person name="Barry K.W."/>
            <person name="Grigoriev I.V."/>
            <person name="Nagy L."/>
            <person name="Hibbett D."/>
            <person name="Henrissat B."/>
            <person name="Matheny P.B."/>
            <person name="Labbe J."/>
            <person name="Martin F."/>
        </authorList>
    </citation>
    <scope>NUCLEOTIDE SEQUENCE</scope>
    <source>
        <strain evidence="1">HHB10654</strain>
    </source>
</reference>
<evidence type="ECO:0000313" key="1">
    <source>
        <dbReference type="EMBL" id="KAI0062679.1"/>
    </source>
</evidence>
<gene>
    <name evidence="1" type="ORF">BV25DRAFT_1838154</name>
</gene>
<accession>A0ACB8T1H2</accession>
<organism evidence="1 2">
    <name type="scientific">Artomyces pyxidatus</name>
    <dbReference type="NCBI Taxonomy" id="48021"/>
    <lineage>
        <taxon>Eukaryota</taxon>
        <taxon>Fungi</taxon>
        <taxon>Dikarya</taxon>
        <taxon>Basidiomycota</taxon>
        <taxon>Agaricomycotina</taxon>
        <taxon>Agaricomycetes</taxon>
        <taxon>Russulales</taxon>
        <taxon>Auriscalpiaceae</taxon>
        <taxon>Artomyces</taxon>
    </lineage>
</organism>
<reference evidence="1" key="2">
    <citation type="journal article" date="2022" name="New Phytol.">
        <title>Evolutionary transition to the ectomycorrhizal habit in the genomes of a hyperdiverse lineage of mushroom-forming fungi.</title>
        <authorList>
            <person name="Looney B."/>
            <person name="Miyauchi S."/>
            <person name="Morin E."/>
            <person name="Drula E."/>
            <person name="Courty P.E."/>
            <person name="Kohler A."/>
            <person name="Kuo A."/>
            <person name="LaButti K."/>
            <person name="Pangilinan J."/>
            <person name="Lipzen A."/>
            <person name="Riley R."/>
            <person name="Andreopoulos W."/>
            <person name="He G."/>
            <person name="Johnson J."/>
            <person name="Nolan M."/>
            <person name="Tritt A."/>
            <person name="Barry K.W."/>
            <person name="Grigoriev I.V."/>
            <person name="Nagy L.G."/>
            <person name="Hibbett D."/>
            <person name="Henrissat B."/>
            <person name="Matheny P.B."/>
            <person name="Labbe J."/>
            <person name="Martin F.M."/>
        </authorList>
    </citation>
    <scope>NUCLEOTIDE SEQUENCE</scope>
    <source>
        <strain evidence="1">HHB10654</strain>
    </source>
</reference>
<proteinExistence type="predicted"/>
<evidence type="ECO:0000313" key="2">
    <source>
        <dbReference type="Proteomes" id="UP000814140"/>
    </source>
</evidence>
<sequence length="180" mass="19897">MYLTPVEPRSMSFDRQHHVLFSIDFWIRICKPVIPESSALGTVKLVGFLRELNLCKLDKDIVAFAHESEERSFILMLAPAGKEDEVGVMNRMNRPPVSHPQRKSEFTATVSIAIGSSSSRCLDIGLDAPRSSLSSDATAEARRFYRVEFLNHTMANHPLPSADNANLPYVAGLAKSGPIA</sequence>